<dbReference type="Pfam" id="PF01457">
    <property type="entry name" value="Peptidase_M8"/>
    <property type="match status" value="1"/>
</dbReference>
<keyword evidence="4" id="KW-0378">Hydrolase</keyword>
<dbReference type="AlphaFoldDB" id="A0A1G8M112"/>
<gene>
    <name evidence="8" type="ORF">SAMN05421850_1048</name>
</gene>
<name>A0A1G8M112_9RHOB</name>
<evidence type="ECO:0000256" key="4">
    <source>
        <dbReference type="ARBA" id="ARBA00022801"/>
    </source>
</evidence>
<proteinExistence type="predicted"/>
<dbReference type="GO" id="GO:0007155">
    <property type="term" value="P:cell adhesion"/>
    <property type="evidence" value="ECO:0007669"/>
    <property type="project" value="InterPro"/>
</dbReference>
<feature type="region of interest" description="Disordered" evidence="7">
    <location>
        <begin position="113"/>
        <end position="198"/>
    </location>
</feature>
<dbReference type="SUPFAM" id="SSF55486">
    <property type="entry name" value="Metalloproteases ('zincins'), catalytic domain"/>
    <property type="match status" value="1"/>
</dbReference>
<protein>
    <submittedName>
        <fullName evidence="8">Leishmanolysin</fullName>
    </submittedName>
</protein>
<dbReference type="GO" id="GO:0016020">
    <property type="term" value="C:membrane"/>
    <property type="evidence" value="ECO:0007669"/>
    <property type="project" value="InterPro"/>
</dbReference>
<dbReference type="EMBL" id="FNEB01000004">
    <property type="protein sequence ID" value="SDI61639.1"/>
    <property type="molecule type" value="Genomic_DNA"/>
</dbReference>
<reference evidence="8 9" key="1">
    <citation type="submission" date="2016-10" db="EMBL/GenBank/DDBJ databases">
        <authorList>
            <person name="de Groot N.N."/>
        </authorList>
    </citation>
    <scope>NUCLEOTIDE SEQUENCE [LARGE SCALE GENOMIC DNA]</scope>
    <source>
        <strain evidence="8 9">DSM 28010</strain>
    </source>
</reference>
<keyword evidence="2" id="KW-0645">Protease</keyword>
<dbReference type="InterPro" id="IPR001577">
    <property type="entry name" value="Peptidase_M8"/>
</dbReference>
<evidence type="ECO:0000256" key="7">
    <source>
        <dbReference type="SAM" id="MobiDB-lite"/>
    </source>
</evidence>
<evidence type="ECO:0000256" key="2">
    <source>
        <dbReference type="ARBA" id="ARBA00022670"/>
    </source>
</evidence>
<evidence type="ECO:0000256" key="5">
    <source>
        <dbReference type="ARBA" id="ARBA00022833"/>
    </source>
</evidence>
<organism evidence="8 9">
    <name type="scientific">Lutimaribacter saemankumensis</name>
    <dbReference type="NCBI Taxonomy" id="490829"/>
    <lineage>
        <taxon>Bacteria</taxon>
        <taxon>Pseudomonadati</taxon>
        <taxon>Pseudomonadota</taxon>
        <taxon>Alphaproteobacteria</taxon>
        <taxon>Rhodobacterales</taxon>
        <taxon>Roseobacteraceae</taxon>
        <taxon>Lutimaribacter</taxon>
    </lineage>
</organism>
<keyword evidence="5" id="KW-0862">Zinc</keyword>
<dbReference type="Gene3D" id="3.90.132.10">
    <property type="entry name" value="Leishmanolysin , domain 2"/>
    <property type="match status" value="1"/>
</dbReference>
<dbReference type="GO" id="GO:0046872">
    <property type="term" value="F:metal ion binding"/>
    <property type="evidence" value="ECO:0007669"/>
    <property type="project" value="UniProtKB-KW"/>
</dbReference>
<feature type="compositionally biased region" description="Low complexity" evidence="7">
    <location>
        <begin position="145"/>
        <end position="193"/>
    </location>
</feature>
<evidence type="ECO:0000313" key="8">
    <source>
        <dbReference type="EMBL" id="SDI61639.1"/>
    </source>
</evidence>
<keyword evidence="9" id="KW-1185">Reference proteome</keyword>
<feature type="compositionally biased region" description="Gly residues" evidence="7">
    <location>
        <begin position="120"/>
        <end position="134"/>
    </location>
</feature>
<keyword evidence="6" id="KW-0482">Metalloprotease</keyword>
<accession>A0A1G8M112</accession>
<dbReference type="Proteomes" id="UP000199340">
    <property type="component" value="Unassembled WGS sequence"/>
</dbReference>
<dbReference type="GO" id="GO:0004222">
    <property type="term" value="F:metalloendopeptidase activity"/>
    <property type="evidence" value="ECO:0007669"/>
    <property type="project" value="InterPro"/>
</dbReference>
<comment type="cofactor">
    <cofactor evidence="1">
        <name>Zn(2+)</name>
        <dbReference type="ChEBI" id="CHEBI:29105"/>
    </cofactor>
</comment>
<dbReference type="STRING" id="490829.SAMN05421850_1048"/>
<evidence type="ECO:0000256" key="6">
    <source>
        <dbReference type="ARBA" id="ARBA00023049"/>
    </source>
</evidence>
<evidence type="ECO:0000313" key="9">
    <source>
        <dbReference type="Proteomes" id="UP000199340"/>
    </source>
</evidence>
<evidence type="ECO:0000256" key="3">
    <source>
        <dbReference type="ARBA" id="ARBA00022723"/>
    </source>
</evidence>
<keyword evidence="3" id="KW-0479">Metal-binding</keyword>
<dbReference type="GO" id="GO:0006508">
    <property type="term" value="P:proteolysis"/>
    <property type="evidence" value="ECO:0007669"/>
    <property type="project" value="UniProtKB-KW"/>
</dbReference>
<sequence length="414" mass="43266">MKQHNGKGPRGPMADILPPVFDAEAVSEFFSREHPGKAELPADIPSFEPELTRSHHTEVDSAIEHPVLPDAMQNAKDGLERADDVAAVDLQDRATPFSVFERSEAPSDIILDAAAKPSWAGGGDKTTDGGGGGKGKGKNKSADIGDGTTDTNPDSGTNTGTDTGSTTDTGTGSNTGTDTATGTGTETNTGSNDPNVYVSGLDTPDGYNIALVFQGDWLQSQRDALARAAEAISDFITGDVASHNGIDDIELTLVQASIDGGGGAWATGGPRSLRSDSLLPSTGVLTFDTADIGSLDSSGLWEDLGMHEMLHAMGFGTLFSALGLIDTVDGQKRFTGTNAVEAYNAEFVTIAGNDPLSDIGIRLDSSGAHWDDGTFTKELMTPYLRYSGNYLSDMSIAAMEDIGYETIYEPVTIA</sequence>
<evidence type="ECO:0000256" key="1">
    <source>
        <dbReference type="ARBA" id="ARBA00001947"/>
    </source>
</evidence>